<evidence type="ECO:0000313" key="11">
    <source>
        <dbReference type="EMBL" id="OGF71566.1"/>
    </source>
</evidence>
<comment type="similarity">
    <text evidence="1 7 8">Belongs to the universal ribosomal protein uS4 family.</text>
</comment>
<dbReference type="CDD" id="cd00165">
    <property type="entry name" value="S4"/>
    <property type="match status" value="1"/>
</dbReference>
<keyword evidence="4 7" id="KW-0689">Ribosomal protein</keyword>
<comment type="subunit">
    <text evidence="7">Part of the 30S ribosomal subunit. Contacts protein S5. The interaction surface between S4 and S5 is involved in control of translational fidelity.</text>
</comment>
<dbReference type="NCBIfam" id="TIGR01017">
    <property type="entry name" value="rpsD_bact"/>
    <property type="match status" value="1"/>
</dbReference>
<proteinExistence type="inferred from homology"/>
<dbReference type="GO" id="GO:0003735">
    <property type="term" value="F:structural constituent of ribosome"/>
    <property type="evidence" value="ECO:0007669"/>
    <property type="project" value="InterPro"/>
</dbReference>
<dbReference type="PANTHER" id="PTHR11831:SF4">
    <property type="entry name" value="SMALL RIBOSOMAL SUBUNIT PROTEIN US4M"/>
    <property type="match status" value="1"/>
</dbReference>
<dbReference type="EMBL" id="MFHP01000031">
    <property type="protein sequence ID" value="OGF71566.1"/>
    <property type="molecule type" value="Genomic_DNA"/>
</dbReference>
<comment type="function">
    <text evidence="7">One of the primary rRNA binding proteins, it binds directly to 16S rRNA where it nucleates assembly of the body of the 30S subunit.</text>
</comment>
<dbReference type="InterPro" id="IPR018079">
    <property type="entry name" value="Ribosomal_uS4_CS"/>
</dbReference>
<evidence type="ECO:0000256" key="3">
    <source>
        <dbReference type="ARBA" id="ARBA00022884"/>
    </source>
</evidence>
<evidence type="ECO:0000256" key="2">
    <source>
        <dbReference type="ARBA" id="ARBA00022730"/>
    </source>
</evidence>
<dbReference type="PANTHER" id="PTHR11831">
    <property type="entry name" value="30S 40S RIBOSOMAL PROTEIN"/>
    <property type="match status" value="1"/>
</dbReference>
<dbReference type="SUPFAM" id="SSF55174">
    <property type="entry name" value="Alpha-L RNA-binding motif"/>
    <property type="match status" value="1"/>
</dbReference>
<evidence type="ECO:0000256" key="6">
    <source>
        <dbReference type="ARBA" id="ARBA00035254"/>
    </source>
</evidence>
<accession>A0A1F5W7B9</accession>
<evidence type="ECO:0000259" key="10">
    <source>
        <dbReference type="SMART" id="SM01390"/>
    </source>
</evidence>
<feature type="domain" description="Small ribosomal subunit protein uS4 N-terminal" evidence="10">
    <location>
        <begin position="2"/>
        <end position="91"/>
    </location>
</feature>
<dbReference type="InterPro" id="IPR022801">
    <property type="entry name" value="Ribosomal_uS4"/>
</dbReference>
<dbReference type="Gene3D" id="3.10.290.10">
    <property type="entry name" value="RNA-binding S4 domain"/>
    <property type="match status" value="1"/>
</dbReference>
<gene>
    <name evidence="7" type="primary">rpsD</name>
    <name evidence="11" type="ORF">A3C05_01005</name>
</gene>
<dbReference type="PROSITE" id="PS00632">
    <property type="entry name" value="RIBOSOMAL_S4"/>
    <property type="match status" value="1"/>
</dbReference>
<dbReference type="InterPro" id="IPR002942">
    <property type="entry name" value="S4_RNA-bd"/>
</dbReference>
<dbReference type="GO" id="GO:0019843">
    <property type="term" value="F:rRNA binding"/>
    <property type="evidence" value="ECO:0007669"/>
    <property type="project" value="UniProtKB-UniRule"/>
</dbReference>
<dbReference type="HAMAP" id="MF_01306_B">
    <property type="entry name" value="Ribosomal_uS4_B"/>
    <property type="match status" value="1"/>
</dbReference>
<name>A0A1F5W7B9_9BACT</name>
<dbReference type="GO" id="GO:0006412">
    <property type="term" value="P:translation"/>
    <property type="evidence" value="ECO:0007669"/>
    <property type="project" value="UniProtKB-UniRule"/>
</dbReference>
<organism evidence="11 12">
    <name type="scientific">Candidatus Giovannonibacteria bacterium RIFCSPHIGHO2_02_FULL_45_40</name>
    <dbReference type="NCBI Taxonomy" id="1798337"/>
    <lineage>
        <taxon>Bacteria</taxon>
        <taxon>Candidatus Giovannoniibacteriota</taxon>
    </lineage>
</organism>
<evidence type="ECO:0000256" key="7">
    <source>
        <dbReference type="HAMAP-Rule" id="MF_01306"/>
    </source>
</evidence>
<keyword evidence="2 7" id="KW-0699">rRNA-binding</keyword>
<dbReference type="Gene3D" id="1.10.1050.10">
    <property type="entry name" value="Ribosomal Protein S4 Delta 41, Chain A, domain 1"/>
    <property type="match status" value="1"/>
</dbReference>
<dbReference type="InterPro" id="IPR036986">
    <property type="entry name" value="S4_RNA-bd_sf"/>
</dbReference>
<dbReference type="NCBIfam" id="NF003717">
    <property type="entry name" value="PRK05327.1"/>
    <property type="match status" value="1"/>
</dbReference>
<dbReference type="InterPro" id="IPR005709">
    <property type="entry name" value="Ribosomal_uS4_bac-type"/>
</dbReference>
<keyword evidence="5 7" id="KW-0687">Ribonucleoprotein</keyword>
<evidence type="ECO:0000256" key="5">
    <source>
        <dbReference type="ARBA" id="ARBA00023274"/>
    </source>
</evidence>
<dbReference type="SMART" id="SM00363">
    <property type="entry name" value="S4"/>
    <property type="match status" value="1"/>
</dbReference>
<evidence type="ECO:0000256" key="8">
    <source>
        <dbReference type="RuleBase" id="RU003699"/>
    </source>
</evidence>
<evidence type="ECO:0000313" key="12">
    <source>
        <dbReference type="Proteomes" id="UP000178743"/>
    </source>
</evidence>
<sequence>MRSIANCKTCRRLGMSVCGREKCAFKRKPYPPGVHGKAFRRGLSEFGAELKDKQRVKFLYGLRERQFENYVLSAIAQSAMPTDEAIVAKLEMRLDNVVYRLGFAKTRAAARQLVNHGHITVNGKRVNAPSYQTKIGDEIRVKQSSAQKALFADLSTTLKKYSAPAWLELNKTDFSGKAVARPPAGDFIKSYNLSSIVEYYSR</sequence>
<dbReference type="GO" id="GO:0042274">
    <property type="term" value="P:ribosomal small subunit biogenesis"/>
    <property type="evidence" value="ECO:0007669"/>
    <property type="project" value="TreeGrafter"/>
</dbReference>
<evidence type="ECO:0000256" key="4">
    <source>
        <dbReference type="ARBA" id="ARBA00022980"/>
    </source>
</evidence>
<dbReference type="FunFam" id="3.10.290.10:FF:000001">
    <property type="entry name" value="30S ribosomal protein S4"/>
    <property type="match status" value="1"/>
</dbReference>
<comment type="caution">
    <text evidence="11">The sequence shown here is derived from an EMBL/GenBank/DDBJ whole genome shotgun (WGS) entry which is preliminary data.</text>
</comment>
<keyword evidence="3 7" id="KW-0694">RNA-binding</keyword>
<dbReference type="GO" id="GO:0015935">
    <property type="term" value="C:small ribosomal subunit"/>
    <property type="evidence" value="ECO:0007669"/>
    <property type="project" value="InterPro"/>
</dbReference>
<dbReference type="PROSITE" id="PS50889">
    <property type="entry name" value="S4"/>
    <property type="match status" value="1"/>
</dbReference>
<protein>
    <recommendedName>
        <fullName evidence="6 7">Small ribosomal subunit protein uS4</fullName>
    </recommendedName>
</protein>
<dbReference type="InterPro" id="IPR001912">
    <property type="entry name" value="Ribosomal_uS4_N"/>
</dbReference>
<dbReference type="Pfam" id="PF01479">
    <property type="entry name" value="S4"/>
    <property type="match status" value="1"/>
</dbReference>
<dbReference type="Pfam" id="PF00163">
    <property type="entry name" value="Ribosomal_S4"/>
    <property type="match status" value="1"/>
</dbReference>
<dbReference type="Proteomes" id="UP000178743">
    <property type="component" value="Unassembled WGS sequence"/>
</dbReference>
<reference evidence="11 12" key="1">
    <citation type="journal article" date="2016" name="Nat. Commun.">
        <title>Thousands of microbial genomes shed light on interconnected biogeochemical processes in an aquifer system.</title>
        <authorList>
            <person name="Anantharaman K."/>
            <person name="Brown C.T."/>
            <person name="Hug L.A."/>
            <person name="Sharon I."/>
            <person name="Castelle C.J."/>
            <person name="Probst A.J."/>
            <person name="Thomas B.C."/>
            <person name="Singh A."/>
            <person name="Wilkins M.J."/>
            <person name="Karaoz U."/>
            <person name="Brodie E.L."/>
            <person name="Williams K.H."/>
            <person name="Hubbard S.S."/>
            <person name="Banfield J.F."/>
        </authorList>
    </citation>
    <scope>NUCLEOTIDE SEQUENCE [LARGE SCALE GENOMIC DNA]</scope>
</reference>
<evidence type="ECO:0000259" key="9">
    <source>
        <dbReference type="SMART" id="SM00363"/>
    </source>
</evidence>
<feature type="domain" description="RNA-binding S4" evidence="9">
    <location>
        <begin position="92"/>
        <end position="151"/>
    </location>
</feature>
<comment type="function">
    <text evidence="7">With S5 and S12 plays an important role in translational accuracy.</text>
</comment>
<dbReference type="SMART" id="SM01390">
    <property type="entry name" value="Ribosomal_S4"/>
    <property type="match status" value="1"/>
</dbReference>
<evidence type="ECO:0000256" key="1">
    <source>
        <dbReference type="ARBA" id="ARBA00007465"/>
    </source>
</evidence>
<dbReference type="AlphaFoldDB" id="A0A1F5W7B9"/>